<evidence type="ECO:0000259" key="1">
    <source>
        <dbReference type="Pfam" id="PF08291"/>
    </source>
</evidence>
<dbReference type="Gene3D" id="3.30.1380.10">
    <property type="match status" value="1"/>
</dbReference>
<name>A0A3D8IZG4_9HELI</name>
<dbReference type="InterPro" id="IPR009045">
    <property type="entry name" value="Zn_M74/Hedgehog-like"/>
</dbReference>
<gene>
    <name evidence="2" type="ORF">CQA66_08235</name>
</gene>
<reference evidence="2 3" key="1">
    <citation type="submission" date="2018-04" db="EMBL/GenBank/DDBJ databases">
        <title>Novel Campyloabacter and Helicobacter Species and Strains.</title>
        <authorList>
            <person name="Mannion A.J."/>
            <person name="Shen Z."/>
            <person name="Fox J.G."/>
        </authorList>
    </citation>
    <scope>NUCLEOTIDE SEQUENCE [LARGE SCALE GENOMIC DNA]</scope>
    <source>
        <strain evidence="2 3">MIT 97-5075</strain>
    </source>
</reference>
<evidence type="ECO:0000313" key="3">
    <source>
        <dbReference type="Proteomes" id="UP000256424"/>
    </source>
</evidence>
<dbReference type="EMBL" id="NXLW01000020">
    <property type="protein sequence ID" value="RDU70386.1"/>
    <property type="molecule type" value="Genomic_DNA"/>
</dbReference>
<accession>A0A3D8IZG4</accession>
<dbReference type="Pfam" id="PF08291">
    <property type="entry name" value="Peptidase_M15_3"/>
    <property type="match status" value="1"/>
</dbReference>
<protein>
    <submittedName>
        <fullName evidence="2">Peptidase M15 family protein</fullName>
    </submittedName>
</protein>
<dbReference type="Proteomes" id="UP000256424">
    <property type="component" value="Unassembled WGS sequence"/>
</dbReference>
<comment type="caution">
    <text evidence="2">The sequence shown here is derived from an EMBL/GenBank/DDBJ whole genome shotgun (WGS) entry which is preliminary data.</text>
</comment>
<sequence>MKENKYFRIDEFKCKCGNCELPPNMPSDELIDVLVEIREHFDKPLKINSGYRCPTHNKKVGGAPKSRHIQGDAVDFIIKDIPTADVYRHVISTYNERPFGIALSVNESNIFKGFVHLDTRGYKARWGYNDAGKKLAAAIHEELNIV</sequence>
<evidence type="ECO:0000313" key="2">
    <source>
        <dbReference type="EMBL" id="RDU70386.1"/>
    </source>
</evidence>
<feature type="domain" description="Peptidase M15A C-terminal" evidence="1">
    <location>
        <begin position="6"/>
        <end position="92"/>
    </location>
</feature>
<keyword evidence="3" id="KW-1185">Reference proteome</keyword>
<dbReference type="RefSeq" id="WP_115582605.1">
    <property type="nucleotide sequence ID" value="NZ_NXLW01000020.1"/>
</dbReference>
<proteinExistence type="predicted"/>
<organism evidence="2 3">
    <name type="scientific">Helicobacter aurati</name>
    <dbReference type="NCBI Taxonomy" id="137778"/>
    <lineage>
        <taxon>Bacteria</taxon>
        <taxon>Pseudomonadati</taxon>
        <taxon>Campylobacterota</taxon>
        <taxon>Epsilonproteobacteria</taxon>
        <taxon>Campylobacterales</taxon>
        <taxon>Helicobacteraceae</taxon>
        <taxon>Helicobacter</taxon>
    </lineage>
</organism>
<dbReference type="AlphaFoldDB" id="A0A3D8IZG4"/>
<dbReference type="InterPro" id="IPR013230">
    <property type="entry name" value="Peptidase_M15A_C"/>
</dbReference>
<dbReference type="SUPFAM" id="SSF55166">
    <property type="entry name" value="Hedgehog/DD-peptidase"/>
    <property type="match status" value="1"/>
</dbReference>